<keyword evidence="3" id="KW-0813">Transport</keyword>
<feature type="domain" description="C2H2-type" evidence="14">
    <location>
        <begin position="902"/>
        <end position="929"/>
    </location>
</feature>
<dbReference type="PANTHER" id="PTHR24393">
    <property type="entry name" value="ZINC FINGER PROTEIN"/>
    <property type="match status" value="1"/>
</dbReference>
<keyword evidence="17" id="KW-0547">Nucleotide-binding</keyword>
<dbReference type="PANTHER" id="PTHR24393:SF143">
    <property type="entry name" value="ENDOTHELIAL ZINC FINGER PROTEIN INDUCED BY TUMOR NECROSIS FACTOR ALPHA"/>
    <property type="match status" value="1"/>
</dbReference>
<accession>A0ABQ0ES99</accession>
<dbReference type="InterPro" id="IPR036051">
    <property type="entry name" value="KRAB_dom_sf"/>
</dbReference>
<comment type="similarity">
    <text evidence="2">Belongs to the ABC transporter superfamily. ABCG family. Eye pigment precursor importer (TC 3.A.1.204) subfamily.</text>
</comment>
<evidence type="ECO:0000259" key="16">
    <source>
        <dbReference type="PROSITE" id="PS50893"/>
    </source>
</evidence>
<protein>
    <submittedName>
        <fullName evidence="17">ATP-binding cassette sub-family G member 3</fullName>
    </submittedName>
</protein>
<feature type="domain" description="C2H2-type" evidence="14">
    <location>
        <begin position="846"/>
        <end position="873"/>
    </location>
</feature>
<proteinExistence type="inferred from homology"/>
<evidence type="ECO:0000256" key="5">
    <source>
        <dbReference type="ARBA" id="ARBA00022723"/>
    </source>
</evidence>
<dbReference type="Gene3D" id="3.40.50.300">
    <property type="entry name" value="P-loop containing nucleotide triphosphate hydrolases"/>
    <property type="match status" value="1"/>
</dbReference>
<feature type="domain" description="KRAB" evidence="15">
    <location>
        <begin position="618"/>
        <end position="708"/>
    </location>
</feature>
<feature type="transmembrane region" description="Helical" evidence="13">
    <location>
        <begin position="519"/>
        <end position="535"/>
    </location>
</feature>
<dbReference type="SUPFAM" id="SSF57667">
    <property type="entry name" value="beta-beta-alpha zinc fingers"/>
    <property type="match status" value="6"/>
</dbReference>
<dbReference type="InterPro" id="IPR013525">
    <property type="entry name" value="ABC2_TM"/>
</dbReference>
<feature type="transmembrane region" description="Helical" evidence="13">
    <location>
        <begin position="464"/>
        <end position="486"/>
    </location>
</feature>
<dbReference type="PROSITE" id="PS50893">
    <property type="entry name" value="ABC_TRANSPORTER_2"/>
    <property type="match status" value="1"/>
</dbReference>
<dbReference type="PROSITE" id="PS50805">
    <property type="entry name" value="KRAB"/>
    <property type="match status" value="1"/>
</dbReference>
<sequence length="1041" mass="119913">MKEEPPEMASNNDPILIPMIERHHCDLPETNTSDKKTLTEEAVLSFHNISYRETVQSGFPLWKKTQVIERLSNINGIMKPGLNAIMGPQDGSRSLLLDVLAARRDPCGLSGDILVNGKPRPANFKCMSGYVPQNDVVLGTVSVRDNLEFSAALRLPMTITRDEKRRRIDEVLELLHLDKEQNTQLSCVSFHRYSLGQEQQQMDQVPPVEGHAGPRRAIDAWPRSKEVRKRTSIAMELITEHPILFLDDPTTGLDLRTMTDIISVLRRMSKKGRIIIFSINQPQYSIFRFFDSLTLVASGKVMFHGPARDALEYFTSAGYNYEDHNNPADFFLDVISGGFSDILDTKRDSHEADKYEELFERQYQVTGKLANMYTQSPLYSDTRTKLDQLLGEQKLERSSAVETTCVTPFWHQFGWITWRSFKNFKGFPWVTVIQAMITVILAAAVGTAFRVLKNDCIEVQTRAGLLYLLTVFQCITSVSAGELFVIDRVRFLHEHSTGYYRASSYFFGKLLAELIPRRLLPSTLFTLITYVIAGLKTRAGENAVAVPTLLVTIYFVFMLVYHYILEASCLSFHGFSTLASLIMDLGALLHSEFLGQNFCPEHNTEEINRCHNYVMNAVTYEDVHVNFTPEEWALLDPSQKSLYEDVMQETYSNLSAIGYYWEDHNNEECPQNSRRHGRHLQREGRIYTGEKNYECVQLNEMFSSHNHRQIHKRILTRAFVYWSHKRTNPGEKPYECNQCGKAFAYNSSLQIHRKTHTGEKPYECNQCGKAFACHRYLQIHKRTHTGEKPYACNQCGKAFAYNSNLQNHKRTHTGEKPYECNQCGKAFVQYTSLQSHKKTHTGEKPYECNQCGKAFVWYNSLQSHKRTHTGEKSYECNQCGKAFAFHRYLQSHKRTHTGEKPYECKQCGKAFAYNNSLQLHKRTHTGDKPYECDQCGKAFVFHSHLQRHNRTHIREKPHECNQCGKDFAYKSHLQIHKKTHTGEKPYECNQCGKAFAHPSHLQRHKRTHPGENPYEHNQCGKAFAHLSHLQRHKRTHPGEKL</sequence>
<feature type="domain" description="C2H2-type" evidence="14">
    <location>
        <begin position="1014"/>
        <end position="1041"/>
    </location>
</feature>
<keyword evidence="18" id="KW-1185">Reference proteome</keyword>
<evidence type="ECO:0000256" key="6">
    <source>
        <dbReference type="ARBA" id="ARBA00022737"/>
    </source>
</evidence>
<dbReference type="GO" id="GO:0005524">
    <property type="term" value="F:ATP binding"/>
    <property type="evidence" value="ECO:0007669"/>
    <property type="project" value="UniProtKB-KW"/>
</dbReference>
<dbReference type="PROSITE" id="PS00028">
    <property type="entry name" value="ZINC_FINGER_C2H2_1"/>
    <property type="match status" value="10"/>
</dbReference>
<evidence type="ECO:0000256" key="3">
    <source>
        <dbReference type="ARBA" id="ARBA00022448"/>
    </source>
</evidence>
<dbReference type="InterPro" id="IPR036236">
    <property type="entry name" value="Znf_C2H2_sf"/>
</dbReference>
<feature type="domain" description="C2H2-type" evidence="14">
    <location>
        <begin position="930"/>
        <end position="957"/>
    </location>
</feature>
<keyword evidence="10 13" id="KW-0472">Membrane</keyword>
<keyword evidence="11" id="KW-0539">Nucleus</keyword>
<dbReference type="CDD" id="cd07765">
    <property type="entry name" value="KRAB_A-box"/>
    <property type="match status" value="1"/>
</dbReference>
<feature type="domain" description="C2H2-type" evidence="14">
    <location>
        <begin position="762"/>
        <end position="789"/>
    </location>
</feature>
<reference evidence="17 18" key="1">
    <citation type="submission" date="2024-08" db="EMBL/GenBank/DDBJ databases">
        <title>The draft genome of Apodemus speciosus.</title>
        <authorList>
            <person name="Nabeshima K."/>
            <person name="Suzuki S."/>
            <person name="Onuma M."/>
        </authorList>
    </citation>
    <scope>NUCLEOTIDE SEQUENCE [LARGE SCALE GENOMIC DNA]</scope>
    <source>
        <strain evidence="17">IB14-021</strain>
    </source>
</reference>
<feature type="transmembrane region" description="Helical" evidence="13">
    <location>
        <begin position="542"/>
        <end position="564"/>
    </location>
</feature>
<dbReference type="InterPro" id="IPR003439">
    <property type="entry name" value="ABC_transporter-like_ATP-bd"/>
</dbReference>
<keyword evidence="9 13" id="KW-1133">Transmembrane helix</keyword>
<feature type="domain" description="C2H2-type" evidence="14">
    <location>
        <begin position="986"/>
        <end position="1013"/>
    </location>
</feature>
<evidence type="ECO:0000313" key="18">
    <source>
        <dbReference type="Proteomes" id="UP001623349"/>
    </source>
</evidence>
<comment type="caution">
    <text evidence="17">The sequence shown here is derived from an EMBL/GenBank/DDBJ whole genome shotgun (WGS) entry which is preliminary data.</text>
</comment>
<evidence type="ECO:0000259" key="14">
    <source>
        <dbReference type="PROSITE" id="PS50157"/>
    </source>
</evidence>
<dbReference type="EMBL" id="BAAFST010000005">
    <property type="protein sequence ID" value="GAB1289922.1"/>
    <property type="molecule type" value="Genomic_DNA"/>
</dbReference>
<dbReference type="Pfam" id="PF01352">
    <property type="entry name" value="KRAB"/>
    <property type="match status" value="1"/>
</dbReference>
<dbReference type="Pfam" id="PF19055">
    <property type="entry name" value="ABC2_membrane_7"/>
    <property type="match status" value="1"/>
</dbReference>
<evidence type="ECO:0000313" key="17">
    <source>
        <dbReference type="EMBL" id="GAB1289922.1"/>
    </source>
</evidence>
<feature type="domain" description="C2H2-type" evidence="14">
    <location>
        <begin position="790"/>
        <end position="817"/>
    </location>
</feature>
<dbReference type="SUPFAM" id="SSF52540">
    <property type="entry name" value="P-loop containing nucleoside triphosphate hydrolases"/>
    <property type="match status" value="1"/>
</dbReference>
<evidence type="ECO:0000256" key="8">
    <source>
        <dbReference type="ARBA" id="ARBA00022833"/>
    </source>
</evidence>
<evidence type="ECO:0000256" key="10">
    <source>
        <dbReference type="ARBA" id="ARBA00023136"/>
    </source>
</evidence>
<dbReference type="Pfam" id="PF00096">
    <property type="entry name" value="zf-C2H2"/>
    <property type="match status" value="7"/>
</dbReference>
<evidence type="ECO:0000256" key="11">
    <source>
        <dbReference type="ARBA" id="ARBA00023242"/>
    </source>
</evidence>
<gene>
    <name evidence="17" type="ORF">APTSU1_000515200</name>
</gene>
<dbReference type="Pfam" id="PF13912">
    <property type="entry name" value="zf-C2H2_6"/>
    <property type="match status" value="1"/>
</dbReference>
<evidence type="ECO:0000256" key="13">
    <source>
        <dbReference type="SAM" id="Phobius"/>
    </source>
</evidence>
<dbReference type="SMART" id="SM00349">
    <property type="entry name" value="KRAB"/>
    <property type="match status" value="1"/>
</dbReference>
<evidence type="ECO:0000256" key="1">
    <source>
        <dbReference type="ARBA" id="ARBA00004141"/>
    </source>
</evidence>
<dbReference type="PROSITE" id="PS50157">
    <property type="entry name" value="ZINC_FINGER_C2H2_2"/>
    <property type="match status" value="11"/>
</dbReference>
<dbReference type="Pfam" id="PF01061">
    <property type="entry name" value="ABC2_membrane"/>
    <property type="match status" value="1"/>
</dbReference>
<dbReference type="Pfam" id="PF13465">
    <property type="entry name" value="zf-H2C2_2"/>
    <property type="match status" value="1"/>
</dbReference>
<evidence type="ECO:0000256" key="2">
    <source>
        <dbReference type="ARBA" id="ARBA00005814"/>
    </source>
</evidence>
<keyword evidence="17" id="KW-0067">ATP-binding</keyword>
<evidence type="ECO:0000256" key="4">
    <source>
        <dbReference type="ARBA" id="ARBA00022692"/>
    </source>
</evidence>
<evidence type="ECO:0000256" key="7">
    <source>
        <dbReference type="ARBA" id="ARBA00022771"/>
    </source>
</evidence>
<dbReference type="Gene3D" id="3.30.160.60">
    <property type="entry name" value="Classic Zinc Finger"/>
    <property type="match status" value="11"/>
</dbReference>
<dbReference type="InterPro" id="IPR013087">
    <property type="entry name" value="Znf_C2H2_type"/>
</dbReference>
<dbReference type="Proteomes" id="UP001623349">
    <property type="component" value="Unassembled WGS sequence"/>
</dbReference>
<name>A0ABQ0ES99_APOSI</name>
<dbReference type="SUPFAM" id="SSF109640">
    <property type="entry name" value="KRAB domain (Kruppel-associated box)"/>
    <property type="match status" value="1"/>
</dbReference>
<dbReference type="SMART" id="SM00355">
    <property type="entry name" value="ZnF_C2H2"/>
    <property type="match status" value="11"/>
</dbReference>
<keyword evidence="5" id="KW-0479">Metal-binding</keyword>
<dbReference type="InterPro" id="IPR001909">
    <property type="entry name" value="KRAB"/>
</dbReference>
<dbReference type="Gene3D" id="6.10.140.140">
    <property type="match status" value="1"/>
</dbReference>
<dbReference type="InterPro" id="IPR027417">
    <property type="entry name" value="P-loop_NTPase"/>
</dbReference>
<feature type="domain" description="C2H2-type" evidence="14">
    <location>
        <begin position="958"/>
        <end position="985"/>
    </location>
</feature>
<evidence type="ECO:0000256" key="12">
    <source>
        <dbReference type="PROSITE-ProRule" id="PRU00042"/>
    </source>
</evidence>
<feature type="domain" description="C2H2-type" evidence="14">
    <location>
        <begin position="734"/>
        <end position="761"/>
    </location>
</feature>
<feature type="domain" description="ABC transporter" evidence="16">
    <location>
        <begin position="44"/>
        <end position="323"/>
    </location>
</feature>
<evidence type="ECO:0000256" key="9">
    <source>
        <dbReference type="ARBA" id="ARBA00022989"/>
    </source>
</evidence>
<feature type="transmembrane region" description="Helical" evidence="13">
    <location>
        <begin position="429"/>
        <end position="452"/>
    </location>
</feature>
<keyword evidence="6" id="KW-0677">Repeat</keyword>
<keyword evidence="4 13" id="KW-0812">Transmembrane</keyword>
<dbReference type="InterPro" id="IPR043926">
    <property type="entry name" value="ABCG_dom"/>
</dbReference>
<comment type="subcellular location">
    <subcellularLocation>
        <location evidence="1">Membrane</location>
        <topology evidence="1">Multi-pass membrane protein</topology>
    </subcellularLocation>
</comment>
<keyword evidence="8" id="KW-0862">Zinc</keyword>
<evidence type="ECO:0000259" key="15">
    <source>
        <dbReference type="PROSITE" id="PS50805"/>
    </source>
</evidence>
<organism evidence="17 18">
    <name type="scientific">Apodemus speciosus</name>
    <name type="common">Large Japanese field mouse</name>
    <dbReference type="NCBI Taxonomy" id="105296"/>
    <lineage>
        <taxon>Eukaryota</taxon>
        <taxon>Metazoa</taxon>
        <taxon>Chordata</taxon>
        <taxon>Craniata</taxon>
        <taxon>Vertebrata</taxon>
        <taxon>Euteleostomi</taxon>
        <taxon>Mammalia</taxon>
        <taxon>Eutheria</taxon>
        <taxon>Euarchontoglires</taxon>
        <taxon>Glires</taxon>
        <taxon>Rodentia</taxon>
        <taxon>Myomorpha</taxon>
        <taxon>Muroidea</taxon>
        <taxon>Muridae</taxon>
        <taxon>Murinae</taxon>
        <taxon>Apodemus</taxon>
    </lineage>
</organism>
<keyword evidence="7 12" id="KW-0863">Zinc-finger</keyword>
<feature type="domain" description="C2H2-type" evidence="14">
    <location>
        <begin position="874"/>
        <end position="901"/>
    </location>
</feature>
<feature type="domain" description="C2H2-type" evidence="14">
    <location>
        <begin position="818"/>
        <end position="845"/>
    </location>
</feature>